<evidence type="ECO:0000313" key="1">
    <source>
        <dbReference type="EMBL" id="GAA3062505.1"/>
    </source>
</evidence>
<protein>
    <submittedName>
        <fullName evidence="1">Uncharacterized protein</fullName>
    </submittedName>
</protein>
<evidence type="ECO:0000313" key="2">
    <source>
        <dbReference type="Proteomes" id="UP001501532"/>
    </source>
</evidence>
<keyword evidence="2" id="KW-1185">Reference proteome</keyword>
<accession>A0ABP6LZI2</accession>
<gene>
    <name evidence="1" type="ORF">GCM10010448_52280</name>
</gene>
<sequence length="131" mass="14715">MRKRKKGAPPAEAFPVELCDLCAATFPGGDAVRGYVPDSSSAQPGDDWFDGLRLVTACSEAHFQAVRETYLHRPFVVEELWAAKITRSLTTGPPVLSLLELACRTGLQEPEIRRAVAWHNERLRRQRRMDP</sequence>
<dbReference type="RefSeq" id="WP_234517044.1">
    <property type="nucleotide sequence ID" value="NZ_BAAAUF010000050.1"/>
</dbReference>
<organism evidence="1 2">
    <name type="scientific">Streptomyces glomeratus</name>
    <dbReference type="NCBI Taxonomy" id="284452"/>
    <lineage>
        <taxon>Bacteria</taxon>
        <taxon>Bacillati</taxon>
        <taxon>Actinomycetota</taxon>
        <taxon>Actinomycetes</taxon>
        <taxon>Kitasatosporales</taxon>
        <taxon>Streptomycetaceae</taxon>
        <taxon>Streptomyces</taxon>
    </lineage>
</organism>
<proteinExistence type="predicted"/>
<reference evidence="2" key="1">
    <citation type="journal article" date="2019" name="Int. J. Syst. Evol. Microbiol.">
        <title>The Global Catalogue of Microorganisms (GCM) 10K type strain sequencing project: providing services to taxonomists for standard genome sequencing and annotation.</title>
        <authorList>
            <consortium name="The Broad Institute Genomics Platform"/>
            <consortium name="The Broad Institute Genome Sequencing Center for Infectious Disease"/>
            <person name="Wu L."/>
            <person name="Ma J."/>
        </authorList>
    </citation>
    <scope>NUCLEOTIDE SEQUENCE [LARGE SCALE GENOMIC DNA]</scope>
    <source>
        <strain evidence="2">JCM 9091</strain>
    </source>
</reference>
<dbReference type="EMBL" id="BAAAUF010000050">
    <property type="protein sequence ID" value="GAA3062505.1"/>
    <property type="molecule type" value="Genomic_DNA"/>
</dbReference>
<dbReference type="Proteomes" id="UP001501532">
    <property type="component" value="Unassembled WGS sequence"/>
</dbReference>
<name>A0ABP6LZI2_9ACTN</name>
<comment type="caution">
    <text evidence="1">The sequence shown here is derived from an EMBL/GenBank/DDBJ whole genome shotgun (WGS) entry which is preliminary data.</text>
</comment>